<dbReference type="GO" id="GO:0005829">
    <property type="term" value="C:cytosol"/>
    <property type="evidence" value="ECO:0007669"/>
    <property type="project" value="TreeGrafter"/>
</dbReference>
<dbReference type="GO" id="GO:0004066">
    <property type="term" value="F:asparagine synthase (glutamine-hydrolyzing) activity"/>
    <property type="evidence" value="ECO:0007669"/>
    <property type="project" value="UniProtKB-EC"/>
</dbReference>
<evidence type="ECO:0000259" key="1">
    <source>
        <dbReference type="PROSITE" id="PS51278"/>
    </source>
</evidence>
<dbReference type="InterPro" id="IPR017932">
    <property type="entry name" value="GATase_2_dom"/>
</dbReference>
<dbReference type="PANTHER" id="PTHR43284">
    <property type="entry name" value="ASPARAGINE SYNTHETASE (GLUTAMINE-HYDROLYZING)"/>
    <property type="match status" value="1"/>
</dbReference>
<organism evidence="2">
    <name type="scientific">hydrothermal vent metagenome</name>
    <dbReference type="NCBI Taxonomy" id="652676"/>
    <lineage>
        <taxon>unclassified sequences</taxon>
        <taxon>metagenomes</taxon>
        <taxon>ecological metagenomes</taxon>
    </lineage>
</organism>
<dbReference type="PROSITE" id="PS51278">
    <property type="entry name" value="GATASE_TYPE_2"/>
    <property type="match status" value="1"/>
</dbReference>
<gene>
    <name evidence="2" type="ORF">MNBD_GAMMA11-1739</name>
</gene>
<dbReference type="AlphaFoldDB" id="A0A3B0X814"/>
<dbReference type="Pfam" id="PF13522">
    <property type="entry name" value="GATase_6"/>
    <property type="match status" value="1"/>
</dbReference>
<feature type="non-terminal residue" evidence="2">
    <location>
        <position position="121"/>
    </location>
</feature>
<dbReference type="InterPro" id="IPR051786">
    <property type="entry name" value="ASN_synthetase/amidase"/>
</dbReference>
<dbReference type="EMBL" id="UOFG01000232">
    <property type="protein sequence ID" value="VAW64428.1"/>
    <property type="molecule type" value="Genomic_DNA"/>
</dbReference>
<dbReference type="Gene3D" id="3.60.20.10">
    <property type="entry name" value="Glutamine Phosphoribosylpyrophosphate, subunit 1, domain 1"/>
    <property type="match status" value="1"/>
</dbReference>
<dbReference type="PANTHER" id="PTHR43284:SF1">
    <property type="entry name" value="ASPARAGINE SYNTHETASE"/>
    <property type="match status" value="1"/>
</dbReference>
<dbReference type="InterPro" id="IPR029055">
    <property type="entry name" value="Ntn_hydrolases_N"/>
</dbReference>
<dbReference type="InterPro" id="IPR033738">
    <property type="entry name" value="AsnB_N"/>
</dbReference>
<proteinExistence type="predicted"/>
<dbReference type="SUPFAM" id="SSF56235">
    <property type="entry name" value="N-terminal nucleophile aminohydrolases (Ntn hydrolases)"/>
    <property type="match status" value="1"/>
</dbReference>
<reference evidence="2" key="1">
    <citation type="submission" date="2018-06" db="EMBL/GenBank/DDBJ databases">
        <authorList>
            <person name="Zhirakovskaya E."/>
        </authorList>
    </citation>
    <scope>NUCLEOTIDE SEQUENCE</scope>
</reference>
<protein>
    <submittedName>
        <fullName evidence="2">Asparagine synthetase [glutamine-hydrolyzing]</fullName>
        <ecNumber evidence="2">6.3.5.4</ecNumber>
    </submittedName>
</protein>
<dbReference type="CDD" id="cd00712">
    <property type="entry name" value="AsnB"/>
    <property type="match status" value="1"/>
</dbReference>
<accession>A0A3B0X814</accession>
<dbReference type="EC" id="6.3.5.4" evidence="2"/>
<evidence type="ECO:0000313" key="2">
    <source>
        <dbReference type="EMBL" id="VAW64428.1"/>
    </source>
</evidence>
<name>A0A3B0X814_9ZZZZ</name>
<feature type="domain" description="Glutamine amidotransferase type-2" evidence="1">
    <location>
        <begin position="2"/>
        <end position="121"/>
    </location>
</feature>
<sequence>MCGICGEFRFDGAAPELARTSKMMTRLERRGPDHGGSYSDGPVALGHRRLAIIDLSEHANQPLVDQQLGLALVFNGTIYNFPQLRSELQNKGYHFFSEGDSEVILKAYAQWGEACVERLHG</sequence>
<keyword evidence="2" id="KW-0436">Ligase</keyword>